<feature type="region of interest" description="Disordered" evidence="1">
    <location>
        <begin position="440"/>
        <end position="498"/>
    </location>
</feature>
<keyword evidence="4" id="KW-1185">Reference proteome</keyword>
<evidence type="ECO:0000256" key="1">
    <source>
        <dbReference type="SAM" id="MobiDB-lite"/>
    </source>
</evidence>
<feature type="domain" description="DUF4082" evidence="2">
    <location>
        <begin position="292"/>
        <end position="431"/>
    </location>
</feature>
<feature type="compositionally biased region" description="Pro residues" evidence="1">
    <location>
        <begin position="440"/>
        <end position="496"/>
    </location>
</feature>
<reference evidence="4" key="1">
    <citation type="submission" date="2019-09" db="EMBL/GenBank/DDBJ databases">
        <title>Mumia zhuanghuii sp. nov. isolated from the intestinal contents of plateau pika (Ochotona curzoniae) in the Qinghai-Tibet plateau of China.</title>
        <authorList>
            <person name="Tian Z."/>
        </authorList>
    </citation>
    <scope>NUCLEOTIDE SEQUENCE [LARGE SCALE GENOMIC DNA]</scope>
    <source>
        <strain evidence="4">L-031</strain>
    </source>
</reference>
<proteinExistence type="predicted"/>
<dbReference type="KEGG" id="mlz:F6J85_03160"/>
<gene>
    <name evidence="3" type="ORF">F6J85_03160</name>
</gene>
<dbReference type="AlphaFoldDB" id="A0A5J6L1B6"/>
<dbReference type="Proteomes" id="UP000325516">
    <property type="component" value="Chromosome"/>
</dbReference>
<evidence type="ECO:0000313" key="4">
    <source>
        <dbReference type="Proteomes" id="UP000325516"/>
    </source>
</evidence>
<dbReference type="Pfam" id="PF13313">
    <property type="entry name" value="DUF4082"/>
    <property type="match status" value="2"/>
</dbReference>
<dbReference type="EMBL" id="CP044232">
    <property type="protein sequence ID" value="QEW02196.1"/>
    <property type="molecule type" value="Genomic_DNA"/>
</dbReference>
<protein>
    <submittedName>
        <fullName evidence="3">DUF4082 domain-containing protein</fullName>
    </submittedName>
</protein>
<name>A0A5J6L1B6_9MICO</name>
<dbReference type="InterPro" id="IPR025141">
    <property type="entry name" value="DUF4082"/>
</dbReference>
<feature type="domain" description="DUF4082" evidence="2">
    <location>
        <begin position="118"/>
        <end position="257"/>
    </location>
</feature>
<feature type="region of interest" description="Disordered" evidence="1">
    <location>
        <begin position="110"/>
        <end position="129"/>
    </location>
</feature>
<accession>A0A5J6L1B6</accession>
<organism evidence="3 4">
    <name type="scientific">Microbacterium lushaniae</name>
    <dbReference type="NCBI Taxonomy" id="2614639"/>
    <lineage>
        <taxon>Bacteria</taxon>
        <taxon>Bacillati</taxon>
        <taxon>Actinomycetota</taxon>
        <taxon>Actinomycetes</taxon>
        <taxon>Micrococcales</taxon>
        <taxon>Microbacteriaceae</taxon>
        <taxon>Microbacterium</taxon>
    </lineage>
</organism>
<feature type="compositionally biased region" description="Pro residues" evidence="1">
    <location>
        <begin position="271"/>
        <end position="282"/>
    </location>
</feature>
<evidence type="ECO:0000313" key="3">
    <source>
        <dbReference type="EMBL" id="QEW02196.1"/>
    </source>
</evidence>
<feature type="region of interest" description="Disordered" evidence="1">
    <location>
        <begin position="271"/>
        <end position="301"/>
    </location>
</feature>
<evidence type="ECO:0000259" key="2">
    <source>
        <dbReference type="Pfam" id="PF13313"/>
    </source>
</evidence>
<sequence>MERPVMTKTRPSLFPRLLTSGLALVCLALATCVAMVSSMVVHADRDEPPTAASTAVSVFADAATPRSHAGTVNDEAPLSVAAGVTGIATSSLTDEAASSDLAVPDEAATSAGAFPGTATPQTPVDADRDPVELGMRFTPKTDGVVTGIRFYRTTANRGPHTGTLWSASGEVLARVVFPEATSTGWQTADVSPAVTVSAGATYVVSYHAPNGRYAADERGFDRGVETDALSIPAGAGVFAYGSGAFPTENYRNSNYYVDVAFRGVVDVPVDPQPTVSPEPTQPPAAGAFPDDTEPAQAVDPDRDSVEVGMRFTPKVDGTITALRFYRSEANPGPHEGTLWDAAGGVLARADFPAGTDAGWQTAELASPIDVTAGTEYVVSYLAPEGRYAADAHFFDTGIENEYFTVPAGAGVYAYGSGAFPTQNYRNSNYYVDVLLTPATVPDPAPTDPPRPGNPAPAPTASPDPSPAPTAVPTPAPTAVPTPTPTPTPAPTDPGPPAVLDLPTEPWWGGPEYYGQWDKPTAAGWTDPSFFPIAVFFGKPSHARELAAIGINTYMAAEHDGSPISTITREGISVLPHDEWTAAEVGDNPLVVGWNVSDECDMGYSGCAPDGTEADRLAIHERLVNERKALADGRFLQANFGNGVLETHWAPTTMDDHVALLDVTSVDKYAYTSPHVQGLLPTSPSWPTGKNPASSGAYGWLQDQMEKFSTPAASTPNWVFVETAMPYLTDAGATSITGDRIEGAVWNAIIHGAAGIAYFQHNNDGTCGNYSLVECSQALRTKVSAVNASVASLAPVINTPSYTWSFGPSLETALKVHGEYAYVFAMTDGGSGARTFSVPAGVDALAVEVVGEDRTLRIVDGAFTDTFASEHDHHVYRIALEG</sequence>